<dbReference type="Bgee" id="ENSCHIG00000022057">
    <property type="expression patterns" value="Expressed in skin of neck and 9 other cell types or tissues"/>
</dbReference>
<dbReference type="Proteomes" id="UP000291000">
    <property type="component" value="Chromosome 5"/>
</dbReference>
<evidence type="ECO:0000259" key="8">
    <source>
        <dbReference type="PROSITE" id="PS51842"/>
    </source>
</evidence>
<feature type="domain" description="IF rod" evidence="8">
    <location>
        <begin position="107"/>
        <end position="407"/>
    </location>
</feature>
<organism evidence="9 10">
    <name type="scientific">Capra hircus</name>
    <name type="common">Goat</name>
    <dbReference type="NCBI Taxonomy" id="9925"/>
    <lineage>
        <taxon>Eukaryota</taxon>
        <taxon>Metazoa</taxon>
        <taxon>Chordata</taxon>
        <taxon>Craniata</taxon>
        <taxon>Vertebrata</taxon>
        <taxon>Euteleostomi</taxon>
        <taxon>Mammalia</taxon>
        <taxon>Eutheria</taxon>
        <taxon>Laurasiatheria</taxon>
        <taxon>Artiodactyla</taxon>
        <taxon>Ruminantia</taxon>
        <taxon>Pecora</taxon>
        <taxon>Bovidae</taxon>
        <taxon>Caprinae</taxon>
        <taxon>Capra</taxon>
    </lineage>
</organism>
<dbReference type="GO" id="GO:0045109">
    <property type="term" value="P:intermediate filament organization"/>
    <property type="evidence" value="ECO:0007669"/>
    <property type="project" value="TreeGrafter"/>
</dbReference>
<dbReference type="AlphaFoldDB" id="A0A452FMF8"/>
<reference evidence="9" key="2">
    <citation type="submission" date="2025-08" db="UniProtKB">
        <authorList>
            <consortium name="Ensembl"/>
        </authorList>
    </citation>
    <scope>IDENTIFICATION</scope>
</reference>
<dbReference type="Pfam" id="PF16208">
    <property type="entry name" value="Keratin_2_head"/>
    <property type="match status" value="1"/>
</dbReference>
<sequence>MHTVGSGFGSRAFSCVSACGPRPGRCCITAAPYRGISCYRGLTGGFGSRSVCGGFRAGSCGRSFGYRSGGVCGPSPPCITTVSVNESLLTPLNLEIDPNAQCVKQEEKEQIKCLNNRFAAFIDKVSLLDHAFPESHPCSEPQLGTEEGGRDMPTETLRLVCLHASWSSLELLRRGPVFPIPLRYEEEVALRATAENEFVALKKDVDCAYVRKSDLEANSEALIQEIDFLRRLYEEEIRVLQANISDTSVIVKMDNSRDLNMDCIVAEIKAQYDDIASRSRAEAESWYRSKCEEIKATVIRHGETLRRTKEEINELNRVIQRLTAEVENAKCQNSKLEAAVTQAEQQGEVALNDARCKLAGLEEALQKAKQDMACLLKEYQEVMNSKLGLDIEIATYRRLLEGEEQRLCEGVGAVNVCVSSSRGGVVCGDLCVSGSRPVTGSVCSAPCSGNLAVSTGLCAPCGQLNTTCGGGSCSLGRCPSACQKCHRRHCWLRTAAPR</sequence>
<evidence type="ECO:0000256" key="3">
    <source>
        <dbReference type="ARBA" id="ARBA00023054"/>
    </source>
</evidence>
<evidence type="ECO:0000313" key="10">
    <source>
        <dbReference type="Proteomes" id="UP000291000"/>
    </source>
</evidence>
<comment type="similarity">
    <text evidence="5 6">Belongs to the intermediate filament family.</text>
</comment>
<dbReference type="EMBL" id="LWLT01000005">
    <property type="status" value="NOT_ANNOTATED_CDS"/>
    <property type="molecule type" value="Genomic_DNA"/>
</dbReference>
<dbReference type="GO" id="GO:0045095">
    <property type="term" value="C:keratin filament"/>
    <property type="evidence" value="ECO:0007669"/>
    <property type="project" value="InterPro"/>
</dbReference>
<comment type="function">
    <text evidence="4">Wool microfibrillar keratin.</text>
</comment>
<dbReference type="Gene3D" id="1.20.5.500">
    <property type="entry name" value="Single helix bin"/>
    <property type="match status" value="1"/>
</dbReference>
<evidence type="ECO:0000313" key="9">
    <source>
        <dbReference type="Ensembl" id="ENSCHIP00000025219.1"/>
    </source>
</evidence>
<dbReference type="FunFam" id="1.20.5.1160:FF:000001">
    <property type="entry name" value="Keratin type II"/>
    <property type="match status" value="1"/>
</dbReference>
<dbReference type="InterPro" id="IPR003054">
    <property type="entry name" value="Keratin_II"/>
</dbReference>
<dbReference type="PRINTS" id="PR01276">
    <property type="entry name" value="TYPE2KERATIN"/>
</dbReference>
<protein>
    <recommendedName>
        <fullName evidence="8">IF rod domain-containing protein</fullName>
    </recommendedName>
</protein>
<evidence type="ECO:0000256" key="4">
    <source>
        <dbReference type="ARBA" id="ARBA00055161"/>
    </source>
</evidence>
<reference evidence="9 10" key="1">
    <citation type="submission" date="2016-04" db="EMBL/GenBank/DDBJ databases">
        <title>Polished mammalian reference genomes with single-molecule sequencing and chromosome conformation capture applied to the Capra hircus genome.</title>
        <authorList>
            <person name="Bickhart D.M."/>
            <person name="Koren S."/>
            <person name="Rosen B."/>
            <person name="Hastie A."/>
            <person name="Liachko I."/>
            <person name="Sullivan S.T."/>
            <person name="Burton J."/>
            <person name="Sayre B.L."/>
            <person name="Huson H.J."/>
            <person name="Lee J."/>
            <person name="Lam E."/>
            <person name="Kelley C.M."/>
            <person name="Hutchison J.L."/>
            <person name="Zhou Y."/>
            <person name="Sun J."/>
            <person name="Crisa A."/>
            <person name="Schwartz J.C."/>
            <person name="Hammond J.A."/>
            <person name="Schroeder S.G."/>
            <person name="Liu G.E."/>
            <person name="Dunham M."/>
            <person name="Shendure J."/>
            <person name="Sonstegard T.S."/>
            <person name="Phillippy A.M."/>
            <person name="Van Tassell C.P."/>
            <person name="Smith T.P."/>
        </authorList>
    </citation>
    <scope>NUCLEOTIDE SEQUENCE [LARGE SCALE GENOMIC DNA]</scope>
</reference>
<keyword evidence="3 7" id="KW-0175">Coiled coil</keyword>
<feature type="coiled-coil region" evidence="7">
    <location>
        <begin position="305"/>
        <end position="385"/>
    </location>
</feature>
<dbReference type="PANTHER" id="PTHR45616">
    <property type="entry name" value="GATA-TYPE DOMAIN-CONTAINING PROTEIN"/>
    <property type="match status" value="1"/>
</dbReference>
<accession>A0A452FMF8</accession>
<dbReference type="GO" id="GO:0031424">
    <property type="term" value="P:keratinization"/>
    <property type="evidence" value="ECO:0007669"/>
    <property type="project" value="TreeGrafter"/>
</dbReference>
<keyword evidence="2 6" id="KW-0403">Intermediate filament</keyword>
<dbReference type="Pfam" id="PF00038">
    <property type="entry name" value="Filament"/>
    <property type="match status" value="1"/>
</dbReference>
<dbReference type="SMART" id="SM01391">
    <property type="entry name" value="Filament"/>
    <property type="match status" value="1"/>
</dbReference>
<reference evidence="9" key="3">
    <citation type="submission" date="2025-09" db="UniProtKB">
        <authorList>
            <consortium name="Ensembl"/>
        </authorList>
    </citation>
    <scope>IDENTIFICATION</scope>
</reference>
<keyword evidence="10" id="KW-1185">Reference proteome</keyword>
<proteinExistence type="inferred from homology"/>
<dbReference type="PANTHER" id="PTHR45616:SF52">
    <property type="entry name" value="KERATIN, TYPE II CUTICULAR HB3"/>
    <property type="match status" value="1"/>
</dbReference>
<dbReference type="Ensembl" id="ENSCHIT00000033080.1">
    <property type="protein sequence ID" value="ENSCHIP00000025219.1"/>
    <property type="gene ID" value="ENSCHIG00000022057.1"/>
</dbReference>
<dbReference type="SUPFAM" id="SSF64593">
    <property type="entry name" value="Intermediate filament protein, coiled coil region"/>
    <property type="match status" value="1"/>
</dbReference>
<dbReference type="Gene3D" id="1.20.5.170">
    <property type="match status" value="1"/>
</dbReference>
<dbReference type="InterPro" id="IPR039008">
    <property type="entry name" value="IF_rod_dom"/>
</dbReference>
<dbReference type="PROSITE" id="PS51842">
    <property type="entry name" value="IF_ROD_2"/>
    <property type="match status" value="1"/>
</dbReference>
<gene>
    <name evidence="9" type="primary">LOC102185436</name>
</gene>
<name>A0A452FMF8_CAPHI</name>
<dbReference type="InterPro" id="IPR018039">
    <property type="entry name" value="IF_conserved"/>
</dbReference>
<evidence type="ECO:0000256" key="7">
    <source>
        <dbReference type="SAM" id="Coils"/>
    </source>
</evidence>
<evidence type="ECO:0000256" key="2">
    <source>
        <dbReference type="ARBA" id="ARBA00022754"/>
    </source>
</evidence>
<dbReference type="FunFam" id="1.20.5.170:FF:000004">
    <property type="entry name" value="Keratin, type II cytoskeletal 5"/>
    <property type="match status" value="1"/>
</dbReference>
<dbReference type="Gene3D" id="1.20.5.1160">
    <property type="entry name" value="Vasodilator-stimulated phosphoprotein"/>
    <property type="match status" value="1"/>
</dbReference>
<dbReference type="InterPro" id="IPR032444">
    <property type="entry name" value="Keratin_2_head"/>
</dbReference>
<evidence type="ECO:0000256" key="5">
    <source>
        <dbReference type="ARBA" id="ARBA00061646"/>
    </source>
</evidence>
<dbReference type="GO" id="GO:0005615">
    <property type="term" value="C:extracellular space"/>
    <property type="evidence" value="ECO:0007669"/>
    <property type="project" value="TreeGrafter"/>
</dbReference>
<dbReference type="FunFam" id="1.20.5.500:FF:000001">
    <property type="entry name" value="Type II keratin 23"/>
    <property type="match status" value="1"/>
</dbReference>
<dbReference type="PROSITE" id="PS00226">
    <property type="entry name" value="IF_ROD_1"/>
    <property type="match status" value="1"/>
</dbReference>
<keyword evidence="1" id="KW-0416">Keratin</keyword>
<evidence type="ECO:0000256" key="1">
    <source>
        <dbReference type="ARBA" id="ARBA00022744"/>
    </source>
</evidence>
<evidence type="ECO:0000256" key="6">
    <source>
        <dbReference type="RuleBase" id="RU000685"/>
    </source>
</evidence>
<dbReference type="GO" id="GO:0030280">
    <property type="term" value="F:structural constituent of skin epidermis"/>
    <property type="evidence" value="ECO:0007669"/>
    <property type="project" value="TreeGrafter"/>
</dbReference>
<dbReference type="GeneTree" id="ENSGT00940000154026"/>